<gene>
    <name evidence="1" type="ORF">GN330_16515</name>
</gene>
<evidence type="ECO:0008006" key="3">
    <source>
        <dbReference type="Google" id="ProtNLM"/>
    </source>
</evidence>
<dbReference type="AlphaFoldDB" id="A0A844QHC2"/>
<reference evidence="1 2" key="1">
    <citation type="submission" date="2019-12" db="EMBL/GenBank/DDBJ databases">
        <title>Nitratireductor arenosus sp. nov., Isolated from sea sand, Jeju island, South Korea.</title>
        <authorList>
            <person name="Kim W."/>
        </authorList>
    </citation>
    <scope>NUCLEOTIDE SEQUENCE [LARGE SCALE GENOMIC DNA]</scope>
    <source>
        <strain evidence="1 2">CAU 1489</strain>
    </source>
</reference>
<accession>A0A844QHC2</accession>
<protein>
    <recommendedName>
        <fullName evidence="3">Head fiber protein</fullName>
    </recommendedName>
</protein>
<dbReference type="RefSeq" id="WP_156713832.1">
    <property type="nucleotide sequence ID" value="NZ_WPHG01000004.1"/>
</dbReference>
<dbReference type="EMBL" id="WPHG01000004">
    <property type="protein sequence ID" value="MVA98852.1"/>
    <property type="molecule type" value="Genomic_DNA"/>
</dbReference>
<organism evidence="1 2">
    <name type="scientific">Nitratireductor arenosus</name>
    <dbReference type="NCBI Taxonomy" id="2682096"/>
    <lineage>
        <taxon>Bacteria</taxon>
        <taxon>Pseudomonadati</taxon>
        <taxon>Pseudomonadota</taxon>
        <taxon>Alphaproteobacteria</taxon>
        <taxon>Hyphomicrobiales</taxon>
        <taxon>Phyllobacteriaceae</taxon>
        <taxon>Nitratireductor</taxon>
    </lineage>
</organism>
<proteinExistence type="predicted"/>
<comment type="caution">
    <text evidence="1">The sequence shown here is derived from an EMBL/GenBank/DDBJ whole genome shotgun (WGS) entry which is preliminary data.</text>
</comment>
<keyword evidence="2" id="KW-1185">Reference proteome</keyword>
<name>A0A844QHC2_9HYPH</name>
<dbReference type="Proteomes" id="UP000463224">
    <property type="component" value="Unassembled WGS sequence"/>
</dbReference>
<sequence length="77" mass="7713">MSQQGGVYFEQNTGDLVAPAGSKIRVAGTITPANGTQATAISDITVTGTYANDDDAIETAVNSILAALRNAGIVASS</sequence>
<evidence type="ECO:0000313" key="1">
    <source>
        <dbReference type="EMBL" id="MVA98852.1"/>
    </source>
</evidence>
<evidence type="ECO:0000313" key="2">
    <source>
        <dbReference type="Proteomes" id="UP000463224"/>
    </source>
</evidence>